<gene>
    <name evidence="2" type="ORF">B381_02521</name>
</gene>
<dbReference type="EMBL" id="AOBS01000015">
    <property type="protein sequence ID" value="EME01697.1"/>
    <property type="molecule type" value="Genomic_DNA"/>
</dbReference>
<dbReference type="InterPro" id="IPR015003">
    <property type="entry name" value="DUF1853"/>
</dbReference>
<evidence type="ECO:0000256" key="1">
    <source>
        <dbReference type="SAM" id="MobiDB-lite"/>
    </source>
</evidence>
<organism evidence="2 3">
    <name type="scientific">Stutzerimonas stutzeri NF13</name>
    <dbReference type="NCBI Taxonomy" id="1212548"/>
    <lineage>
        <taxon>Bacteria</taxon>
        <taxon>Pseudomonadati</taxon>
        <taxon>Pseudomonadota</taxon>
        <taxon>Gammaproteobacteria</taxon>
        <taxon>Pseudomonadales</taxon>
        <taxon>Pseudomonadaceae</taxon>
        <taxon>Stutzerimonas</taxon>
    </lineage>
</organism>
<protein>
    <recommendedName>
        <fullName evidence="4">Cobaltochelatase</fullName>
    </recommendedName>
</protein>
<reference evidence="2 3" key="1">
    <citation type="journal article" date="2013" name="Genome Announc.">
        <title>Draft Genome of Pseudomonas stutzeri Strain NF13, a Nitrogen Fixer Isolated from the Galapagos Rift Hydrothermal Vent.</title>
        <authorList>
            <person name="Pena A."/>
            <person name="Busquets A."/>
            <person name="Gomila M."/>
            <person name="Mayol J."/>
            <person name="Bosch R."/>
            <person name="Nogales B."/>
            <person name="Garcia-Valdes E."/>
            <person name="Bennasar A."/>
            <person name="Lalucat J."/>
        </authorList>
    </citation>
    <scope>NUCLEOTIDE SEQUENCE [LARGE SCALE GENOMIC DNA]</scope>
    <source>
        <strain evidence="2 3">NF13</strain>
    </source>
</reference>
<evidence type="ECO:0000313" key="3">
    <source>
        <dbReference type="Proteomes" id="UP000011700"/>
    </source>
</evidence>
<comment type="caution">
    <text evidence="2">The sequence shown here is derived from an EMBL/GenBank/DDBJ whole genome shotgun (WGS) entry which is preliminary data.</text>
</comment>
<proteinExistence type="predicted"/>
<name>M2V742_STUST</name>
<feature type="region of interest" description="Disordered" evidence="1">
    <location>
        <begin position="1"/>
        <end position="26"/>
    </location>
</feature>
<dbReference type="eggNOG" id="COG3782">
    <property type="taxonomic scope" value="Bacteria"/>
</dbReference>
<accession>M2V742</accession>
<dbReference type="Proteomes" id="UP000011700">
    <property type="component" value="Unassembled WGS sequence"/>
</dbReference>
<dbReference type="PATRIC" id="fig|1212548.4.peg.486"/>
<dbReference type="AlphaFoldDB" id="M2V742"/>
<evidence type="ECO:0008006" key="4">
    <source>
        <dbReference type="Google" id="ProtNLM"/>
    </source>
</evidence>
<evidence type="ECO:0000313" key="2">
    <source>
        <dbReference type="EMBL" id="EME01697.1"/>
    </source>
</evidence>
<sequence length="359" mass="40531">MRLNSSTGVRAPGPRGVQRQRIISETPDHQQTDSYAAFMRLCSLSALPNRLQHPQVRDLAWTILSPPLLSEAPQCQRHPLSASCWNSDPERLANWLRQQDAEPSILEAWLSLHRIRRLGLYYERLWQYALSHAPDIQLLAANLPIRQNGSTLGELDLLFCDDQGVHHLELAVKFYLGLAQGDGSRHAHWLGPGSHDRLDLKLDHMCQRQLPLCTQPATLAVLAELTGRPVQSSFWLSGYLFRPWPQSCTPPLGANPHHLQGRWLRQADWPRFQSETPDAVWQPIARSAWLAPARVTQAELWTANRFADWQAANPAQARAQLLARLEPDASGVWLEQERLFLVADDWPCNGAAARPLSST</sequence>
<dbReference type="Pfam" id="PF08907">
    <property type="entry name" value="DUF1853"/>
    <property type="match status" value="1"/>
</dbReference>